<dbReference type="STRING" id="33528.ENSGAFP00000022873"/>
<evidence type="ECO:0000256" key="3">
    <source>
        <dbReference type="ARBA" id="ARBA00022490"/>
    </source>
</evidence>
<dbReference type="SUPFAM" id="SSF56112">
    <property type="entry name" value="Protein kinase-like (PK-like)"/>
    <property type="match status" value="1"/>
</dbReference>
<keyword evidence="3" id="KW-0963">Cytoplasm</keyword>
<evidence type="ECO:0000256" key="2">
    <source>
        <dbReference type="ARBA" id="ARBA00006219"/>
    </source>
</evidence>
<evidence type="ECO:0000259" key="10">
    <source>
        <dbReference type="Pfam" id="PF01636"/>
    </source>
</evidence>
<accession>A0A315UWG4</accession>
<reference evidence="11 12" key="1">
    <citation type="journal article" date="2018" name="G3 (Bethesda)">
        <title>A High-Quality Reference Genome for the Invasive Mosquitofish Gambusia affinis Using a Chicago Library.</title>
        <authorList>
            <person name="Hoffberg S.L."/>
            <person name="Troendle N.J."/>
            <person name="Glenn T.C."/>
            <person name="Mahmud O."/>
            <person name="Louha S."/>
            <person name="Chalopin D."/>
            <person name="Bennetzen J.L."/>
            <person name="Mauricio R."/>
        </authorList>
    </citation>
    <scope>NUCLEOTIDE SEQUENCE [LARGE SCALE GENOMIC DNA]</scope>
    <source>
        <strain evidence="11">NE01/NJP1002.9</strain>
        <tissue evidence="11">Muscle</tissue>
    </source>
</reference>
<keyword evidence="5" id="KW-0418">Kinase</keyword>
<name>A0A315UWG4_GAMAF</name>
<dbReference type="AlphaFoldDB" id="A0A315UWG4"/>
<organism evidence="11 12">
    <name type="scientific">Gambusia affinis</name>
    <name type="common">Western mosquitofish</name>
    <name type="synonym">Heterandria affinis</name>
    <dbReference type="NCBI Taxonomy" id="33528"/>
    <lineage>
        <taxon>Eukaryota</taxon>
        <taxon>Metazoa</taxon>
        <taxon>Chordata</taxon>
        <taxon>Craniata</taxon>
        <taxon>Vertebrata</taxon>
        <taxon>Euteleostomi</taxon>
        <taxon>Actinopterygii</taxon>
        <taxon>Neopterygii</taxon>
        <taxon>Teleostei</taxon>
        <taxon>Neoteleostei</taxon>
        <taxon>Acanthomorphata</taxon>
        <taxon>Ovalentaria</taxon>
        <taxon>Atherinomorphae</taxon>
        <taxon>Cyprinodontiformes</taxon>
        <taxon>Poeciliidae</taxon>
        <taxon>Poeciliinae</taxon>
        <taxon>Gambusia</taxon>
    </lineage>
</organism>
<dbReference type="EMBL" id="NHOQ01002824">
    <property type="protein sequence ID" value="PWA14578.1"/>
    <property type="molecule type" value="Genomic_DNA"/>
</dbReference>
<evidence type="ECO:0000256" key="6">
    <source>
        <dbReference type="ARBA" id="ARBA00036820"/>
    </source>
</evidence>
<dbReference type="PANTHER" id="PTHR21064:SF1">
    <property type="entry name" value="HYDROXYLYSINE KINASE"/>
    <property type="match status" value="1"/>
</dbReference>
<proteinExistence type="inferred from homology"/>
<dbReference type="GO" id="GO:0047992">
    <property type="term" value="F:hydroxylysine kinase activity"/>
    <property type="evidence" value="ECO:0007669"/>
    <property type="project" value="UniProtKB-EC"/>
</dbReference>
<dbReference type="Gene3D" id="3.30.200.20">
    <property type="entry name" value="Phosphorylase Kinase, domain 1"/>
    <property type="match status" value="1"/>
</dbReference>
<keyword evidence="4" id="KW-0808">Transferase</keyword>
<dbReference type="InterPro" id="IPR011009">
    <property type="entry name" value="Kinase-like_dom_sf"/>
</dbReference>
<comment type="catalytic activity">
    <reaction evidence="6">
        <text>(5R)-5-hydroxy-L-lysine + GTP = (5R)-5-phosphooxy-L-lysine + GDP + H(+)</text>
        <dbReference type="Rhea" id="RHEA:19049"/>
        <dbReference type="ChEBI" id="CHEBI:15378"/>
        <dbReference type="ChEBI" id="CHEBI:37565"/>
        <dbReference type="ChEBI" id="CHEBI:57882"/>
        <dbReference type="ChEBI" id="CHEBI:58189"/>
        <dbReference type="ChEBI" id="CHEBI:58357"/>
        <dbReference type="EC" id="2.7.1.81"/>
    </reaction>
</comment>
<dbReference type="GO" id="GO:0005737">
    <property type="term" value="C:cytoplasm"/>
    <property type="evidence" value="ECO:0007669"/>
    <property type="project" value="UniProtKB-SubCell"/>
</dbReference>
<keyword evidence="12" id="KW-1185">Reference proteome</keyword>
<comment type="similarity">
    <text evidence="2">Belongs to the aminoglycoside phosphotransferase family.</text>
</comment>
<evidence type="ECO:0000256" key="9">
    <source>
        <dbReference type="ARBA" id="ARBA00040505"/>
    </source>
</evidence>
<dbReference type="Pfam" id="PF01636">
    <property type="entry name" value="APH"/>
    <property type="match status" value="1"/>
</dbReference>
<dbReference type="InterPro" id="IPR002575">
    <property type="entry name" value="Aminoglycoside_PTrfase"/>
</dbReference>
<comment type="subcellular location">
    <subcellularLocation>
        <location evidence="1">Cytoplasm</location>
    </subcellularLocation>
</comment>
<evidence type="ECO:0000256" key="4">
    <source>
        <dbReference type="ARBA" id="ARBA00022679"/>
    </source>
</evidence>
<dbReference type="PANTHER" id="PTHR21064">
    <property type="entry name" value="AMINOGLYCOSIDE PHOSPHOTRANSFERASE DOMAIN-CONTAINING PROTEIN-RELATED"/>
    <property type="match status" value="1"/>
</dbReference>
<evidence type="ECO:0000256" key="8">
    <source>
        <dbReference type="ARBA" id="ARBA00038873"/>
    </source>
</evidence>
<dbReference type="InterPro" id="IPR050249">
    <property type="entry name" value="Pseudomonas-type_ThrB"/>
</dbReference>
<evidence type="ECO:0000313" key="11">
    <source>
        <dbReference type="EMBL" id="PWA14578.1"/>
    </source>
</evidence>
<evidence type="ECO:0000256" key="1">
    <source>
        <dbReference type="ARBA" id="ARBA00004496"/>
    </source>
</evidence>
<dbReference type="FunFam" id="3.30.200.20:FF:000549">
    <property type="entry name" value="hydroxylysine kinase"/>
    <property type="match status" value="1"/>
</dbReference>
<evidence type="ECO:0000256" key="7">
    <source>
        <dbReference type="ARBA" id="ARBA00037368"/>
    </source>
</evidence>
<evidence type="ECO:0000256" key="5">
    <source>
        <dbReference type="ARBA" id="ARBA00022777"/>
    </source>
</evidence>
<feature type="domain" description="Aminoglycoside phosphotransferase" evidence="10">
    <location>
        <begin position="156"/>
        <end position="353"/>
    </location>
</feature>
<comment type="function">
    <text evidence="7">Catalyzes the GTP-dependent phosphorylation of 5-hydroxy-L-lysine.</text>
</comment>
<comment type="caution">
    <text evidence="11">The sequence shown here is derived from an EMBL/GenBank/DDBJ whole genome shotgun (WGS) entry which is preliminary data.</text>
</comment>
<evidence type="ECO:0000313" key="12">
    <source>
        <dbReference type="Proteomes" id="UP000250572"/>
    </source>
</evidence>
<dbReference type="Proteomes" id="UP000250572">
    <property type="component" value="Unassembled WGS sequence"/>
</dbReference>
<gene>
    <name evidence="11" type="ORF">CCH79_00014988</name>
</gene>
<protein>
    <recommendedName>
        <fullName evidence="9">Hydroxylysine kinase</fullName>
        <ecNumber evidence="8">2.7.1.81</ecNumber>
    </recommendedName>
</protein>
<sequence length="888" mass="99422">MEGEEPMQACVWHSTEHRHAPYSEDDPFGMSTCHYILCSQWVHHSNVSFDAQRSHVKDGCQADHLKQEGFEVAASLPQEKWVVLPKFIQLQWHTEHEHQQEGSRRSSYGAGVLLLPMSPVLLEPISKMSVKNAQPNFSPSQVSEIMKRLYNLTTSEIRPLPSYDDQNLYVAPTEGGEYVLKIMNTEDSKNPTIIELQTRAMSFLYQNGLPAQTAVPTTTGQLMSLEEIDCGFGCQKYLVRLLTYLPGVTISKVPFTPKLLYETGRMAARMDEVLQKMEHPHLSILERKNFIWSLSNICLLEEYMSAMDGDPLQEVVKSVIDQYKNFVIPRRSNFRKCINHGDFNDLNILVGGPVLAGWESVIPLNKDEKDCLYVLVLSRFCQSLVMARYSVMLHPENEEYLMITSRKGVKILQNVRELGKEHVEKGDQKRSRLCLYHKILSQSLTNPHSSSVPPTSHLKGTICPLPLLQQLTIWISTHAEKVTFISIQAQPVPKEAYNWLVAGLGHVLSASPYPLCARLTLQVLAHVCRHVPRDIMSKALVKTLVEGAVLACWLGMLGQHHGTWISDAFTAPAAHTSKDKANALSNTFITVDEVLHDEVPCETLPALLLIAALVAFIESAMTGSRFNEKKGRHAAKITRLGIEPATAESLAVILRPFEVSEVFCVCHSHANPGNKLSHLFSETSVHGLRLCTAALLNSDPQRAEGWQGAWHSLEVTMIQEVEVYPGRGGLLVQVPTLSVSVVVPLRKTLRLPCLLELVRLSGGMGPWQHQGSCGYQAVACHHQHMHSESRPLQTDQEHRRTCHPTTHAYVSIPKDCTSEATKMTEYTFSELIDRKVGNERRGKTCGKGRQAGNRTCDGCVEDFLWLCDGLVELFQQISPIQERGSPLK</sequence>
<dbReference type="EC" id="2.7.1.81" evidence="8"/>